<dbReference type="KEGG" id="vg:18938386"/>
<organism evidence="1 2">
    <name type="scientific">Microbacterium phage vB_MoxS-ISF9</name>
    <dbReference type="NCBI Taxonomy" id="1458670"/>
    <lineage>
        <taxon>Viruses</taxon>
        <taxon>Duplodnaviria</taxon>
        <taxon>Heunggongvirae</taxon>
        <taxon>Uroviricota</taxon>
        <taxon>Caudoviricetes</taxon>
        <taxon>Farahnazvirus</taxon>
        <taxon>Farahnazvirus ISF9</taxon>
    </lineage>
</organism>
<sequence>MIAIAIDAPKTSQTAHQGISCFTP</sequence>
<name>W8NNM4_9CAUD</name>
<dbReference type="Proteomes" id="UP000019700">
    <property type="component" value="Genome"/>
</dbReference>
<reference evidence="1 2" key="1">
    <citation type="journal article" date="2014" name="Arch. Virol.">
        <title>Complete genome sequence of a novel phage, vB_MoxS-ISF9, infecting methylotrophic Microbacterium: first report of a virulent Microbacterium phage.</title>
        <authorList>
            <person name="Zamani I."/>
            <person name="Bouzari M."/>
            <person name="Emtiazi G."/>
            <person name="Ghasemi S.M."/>
            <person name="Chang H.I."/>
        </authorList>
    </citation>
    <scope>NUCLEOTIDE SEQUENCE [LARGE SCALE GENOMIC DNA]</scope>
</reference>
<accession>W8NNM4</accession>
<evidence type="ECO:0000313" key="2">
    <source>
        <dbReference type="Proteomes" id="UP000019700"/>
    </source>
</evidence>
<protein>
    <submittedName>
        <fullName evidence="1">Uncharacterized protein</fullName>
    </submittedName>
</protein>
<dbReference type="GeneID" id="18938386"/>
<keyword evidence="2" id="KW-1185">Reference proteome</keyword>
<dbReference type="EMBL" id="KJ173786">
    <property type="protein sequence ID" value="AHL18545.1"/>
    <property type="molecule type" value="Genomic_DNA"/>
</dbReference>
<dbReference type="RefSeq" id="YP_009021520.1">
    <property type="nucleotide sequence ID" value="NC_023859.1"/>
</dbReference>
<proteinExistence type="predicted"/>
<evidence type="ECO:0000313" key="1">
    <source>
        <dbReference type="EMBL" id="AHL18545.1"/>
    </source>
</evidence>
<gene>
    <name evidence="1" type="ORF">ISF9_075</name>
</gene>